<protein>
    <submittedName>
        <fullName evidence="4">Cyclotide 3d</fullName>
    </submittedName>
</protein>
<dbReference type="AlphaFoldDB" id="B5B3Y8"/>
<dbReference type="Pfam" id="PF03784">
    <property type="entry name" value="Cyclotide"/>
    <property type="match status" value="1"/>
</dbReference>
<keyword evidence="3" id="KW-0732">Signal</keyword>
<evidence type="ECO:0000256" key="2">
    <source>
        <dbReference type="ARBA" id="ARBA00023157"/>
    </source>
</evidence>
<dbReference type="SUPFAM" id="SSF57038">
    <property type="entry name" value="Cyclotides"/>
    <property type="match status" value="1"/>
</dbReference>
<organism evidence="4">
    <name type="scientific">Viola baoshanensis</name>
    <dbReference type="NCBI Taxonomy" id="349688"/>
    <lineage>
        <taxon>Eukaryota</taxon>
        <taxon>Viridiplantae</taxon>
        <taxon>Streptophyta</taxon>
        <taxon>Embryophyta</taxon>
        <taxon>Tracheophyta</taxon>
        <taxon>Spermatophyta</taxon>
        <taxon>Magnoliopsida</taxon>
        <taxon>eudicotyledons</taxon>
        <taxon>Gunneridae</taxon>
        <taxon>Pentapetalae</taxon>
        <taxon>rosids</taxon>
        <taxon>fabids</taxon>
        <taxon>Malpighiales</taxon>
        <taxon>Violaceae</taxon>
        <taxon>Viola</taxon>
        <taxon>Viola subgen. Viola</taxon>
        <taxon>Viola sect. Plagiostigma</taxon>
        <taxon>Viola subsect. Patellares</taxon>
    </lineage>
</organism>
<feature type="chain" id="PRO_5002828631" evidence="3">
    <location>
        <begin position="23"/>
        <end position="115"/>
    </location>
</feature>
<dbReference type="EMBL" id="EU910543">
    <property type="protein sequence ID" value="ACG69852.1"/>
    <property type="molecule type" value="mRNA"/>
</dbReference>
<evidence type="ECO:0000313" key="4">
    <source>
        <dbReference type="EMBL" id="ACG69852.1"/>
    </source>
</evidence>
<dbReference type="InterPro" id="IPR036146">
    <property type="entry name" value="Cyclotide_sf"/>
</dbReference>
<evidence type="ECO:0000256" key="1">
    <source>
        <dbReference type="ARBA" id="ARBA00022821"/>
    </source>
</evidence>
<keyword evidence="1" id="KW-0611">Plant defense</keyword>
<accession>B5B3Y8</accession>
<keyword evidence="2" id="KW-1015">Disulfide bond</keyword>
<evidence type="ECO:0000256" key="3">
    <source>
        <dbReference type="SAM" id="SignalP"/>
    </source>
</evidence>
<dbReference type="InterPro" id="IPR012323">
    <property type="entry name" value="Cyclotide_bracelet_CS"/>
</dbReference>
<dbReference type="GO" id="GO:0006952">
    <property type="term" value="P:defense response"/>
    <property type="evidence" value="ECO:0007669"/>
    <property type="project" value="UniProtKB-KW"/>
</dbReference>
<dbReference type="InterPro" id="IPR005535">
    <property type="entry name" value="Cyclotide"/>
</dbReference>
<dbReference type="PROSITE" id="PS51052">
    <property type="entry name" value="CYCLOTIDE"/>
    <property type="match status" value="1"/>
</dbReference>
<name>B5B3Y8_9ROSI</name>
<proteinExistence type="evidence at transcript level"/>
<sequence>MDAKKMFVALVLVATFVLPSLATFEKDFITPETIQAILKKSAPLSNIMLEEDVINALLKSKTVISNPIIEEAFLKNSNGLNGIPCGESCVWIPCISGAIGCSCKSKVCYRNSLDN</sequence>
<feature type="signal peptide" evidence="3">
    <location>
        <begin position="1"/>
        <end position="22"/>
    </location>
</feature>
<dbReference type="PROSITE" id="PS60008">
    <property type="entry name" value="CYCLOTIDE_BRACELET"/>
    <property type="match status" value="1"/>
</dbReference>
<reference evidence="4" key="1">
    <citation type="submission" date="2008-07" db="EMBL/GenBank/DDBJ databases">
        <title>Identification of two suites of cyclotide precursor genes from metallophyte Viola baoshanensis: cDNA sequence variation, alternative RNA splicing and potential cyclotide diversity.</title>
        <authorList>
            <person name="Zhang J."/>
            <person name="Liao B."/>
            <person name="Shu W."/>
        </authorList>
    </citation>
    <scope>NUCLEOTIDE SEQUENCE</scope>
</reference>